<dbReference type="Pfam" id="PF11716">
    <property type="entry name" value="MDMPI_N"/>
    <property type="match status" value="1"/>
</dbReference>
<dbReference type="Gene3D" id="1.20.120.450">
    <property type="entry name" value="dinb family like domain"/>
    <property type="match status" value="1"/>
</dbReference>
<name>A0A1M6T030_PSETH</name>
<dbReference type="NCBIfam" id="TIGR03086">
    <property type="entry name" value="TIGR03086 family metal-binding protein"/>
    <property type="match status" value="1"/>
</dbReference>
<dbReference type="InterPro" id="IPR017517">
    <property type="entry name" value="Maleyloyr_isom"/>
</dbReference>
<accession>A0A1M6T030</accession>
<gene>
    <name evidence="2" type="ORF">SAMN05443637_10767</name>
</gene>
<proteinExistence type="predicted"/>
<dbReference type="InterPro" id="IPR034660">
    <property type="entry name" value="DinB/YfiT-like"/>
</dbReference>
<dbReference type="OrthoDB" id="5185819at2"/>
<dbReference type="RefSeq" id="WP_073456937.1">
    <property type="nucleotide sequence ID" value="NZ_CALGVN010000045.1"/>
</dbReference>
<dbReference type="InterPro" id="IPR017520">
    <property type="entry name" value="CHP03086"/>
</dbReference>
<evidence type="ECO:0000259" key="1">
    <source>
        <dbReference type="Pfam" id="PF11716"/>
    </source>
</evidence>
<dbReference type="Proteomes" id="UP000184363">
    <property type="component" value="Unassembled WGS sequence"/>
</dbReference>
<evidence type="ECO:0000313" key="3">
    <source>
        <dbReference type="Proteomes" id="UP000184363"/>
    </source>
</evidence>
<dbReference type="NCBIfam" id="TIGR03083">
    <property type="entry name" value="maleylpyruvate isomerase family mycothiol-dependent enzyme"/>
    <property type="match status" value="1"/>
</dbReference>
<dbReference type="STRING" id="1848.SAMN05443637_10767"/>
<reference evidence="2 3" key="1">
    <citation type="submission" date="2016-11" db="EMBL/GenBank/DDBJ databases">
        <authorList>
            <person name="Jaros S."/>
            <person name="Januszkiewicz K."/>
            <person name="Wedrychowicz H."/>
        </authorList>
    </citation>
    <scope>NUCLEOTIDE SEQUENCE [LARGE SCALE GENOMIC DNA]</scope>
    <source>
        <strain evidence="2 3">DSM 43832</strain>
    </source>
</reference>
<protein>
    <submittedName>
        <fullName evidence="2">TIGR03086 family protein</fullName>
    </submittedName>
</protein>
<feature type="domain" description="Mycothiol-dependent maleylpyruvate isomerase metal-binding" evidence="1">
    <location>
        <begin position="15"/>
        <end position="131"/>
    </location>
</feature>
<dbReference type="SUPFAM" id="SSF109854">
    <property type="entry name" value="DinB/YfiT-like putative metalloenzymes"/>
    <property type="match status" value="1"/>
</dbReference>
<dbReference type="EMBL" id="FRAP01000007">
    <property type="protein sequence ID" value="SHK50290.1"/>
    <property type="molecule type" value="Genomic_DNA"/>
</dbReference>
<dbReference type="InterPro" id="IPR024344">
    <property type="entry name" value="MDMPI_metal-binding"/>
</dbReference>
<sequence length="189" mass="19794">MTGVDVPQIFAVCVAEFGDRVHVVGDQWGAPSALPGWTVQELVRHVVEEDRWAPPLFAGATIAEIGDRFSGDLLGTDPVGAFDTAAVSALDAVREAGAMERTVHLSFGDLPGAEYALQLAADHLVHAWDLARSIGADDRLDPAAAAALAAWFVPVQPLYRQAGVIGEPVPVPAAAGPQARLLGMMGRTP</sequence>
<organism evidence="2 3">
    <name type="scientific">Pseudonocardia thermophila</name>
    <dbReference type="NCBI Taxonomy" id="1848"/>
    <lineage>
        <taxon>Bacteria</taxon>
        <taxon>Bacillati</taxon>
        <taxon>Actinomycetota</taxon>
        <taxon>Actinomycetes</taxon>
        <taxon>Pseudonocardiales</taxon>
        <taxon>Pseudonocardiaceae</taxon>
        <taxon>Pseudonocardia</taxon>
    </lineage>
</organism>
<evidence type="ECO:0000313" key="2">
    <source>
        <dbReference type="EMBL" id="SHK50290.1"/>
    </source>
</evidence>
<dbReference type="GO" id="GO:0046872">
    <property type="term" value="F:metal ion binding"/>
    <property type="evidence" value="ECO:0007669"/>
    <property type="project" value="InterPro"/>
</dbReference>
<keyword evidence="3" id="KW-1185">Reference proteome</keyword>
<dbReference type="AlphaFoldDB" id="A0A1M6T030"/>